<protein>
    <submittedName>
        <fullName evidence="5">SpoIIE family protein phosphatase</fullName>
    </submittedName>
</protein>
<feature type="domain" description="PAS" evidence="3">
    <location>
        <begin position="349"/>
        <end position="389"/>
    </location>
</feature>
<dbReference type="InterPro" id="IPR001610">
    <property type="entry name" value="PAC"/>
</dbReference>
<dbReference type="CDD" id="cd16936">
    <property type="entry name" value="HATPase_RsbW-like"/>
    <property type="match status" value="1"/>
</dbReference>
<organism evidence="5 6">
    <name type="scientific">Streptomyces yanii</name>
    <dbReference type="NCBI Taxonomy" id="78510"/>
    <lineage>
        <taxon>Bacteria</taxon>
        <taxon>Bacillati</taxon>
        <taxon>Actinomycetota</taxon>
        <taxon>Actinomycetes</taxon>
        <taxon>Kitasatosporales</taxon>
        <taxon>Streptomycetaceae</taxon>
        <taxon>Streptomyces</taxon>
    </lineage>
</organism>
<dbReference type="InterPro" id="IPR052016">
    <property type="entry name" value="Bact_Sigma-Reg"/>
</dbReference>
<dbReference type="InterPro" id="IPR013656">
    <property type="entry name" value="PAS_4"/>
</dbReference>
<accession>A0ABV5RA16</accession>
<dbReference type="RefSeq" id="WP_345518141.1">
    <property type="nucleotide sequence ID" value="NZ_BAAAXD010000045.1"/>
</dbReference>
<dbReference type="InterPro" id="IPR036457">
    <property type="entry name" value="PPM-type-like_dom_sf"/>
</dbReference>
<dbReference type="Pfam" id="PF08448">
    <property type="entry name" value="PAS_4"/>
    <property type="match status" value="1"/>
</dbReference>
<dbReference type="Gene3D" id="3.30.565.10">
    <property type="entry name" value="Histidine kinase-like ATPase, C-terminal domain"/>
    <property type="match status" value="1"/>
</dbReference>
<feature type="compositionally biased region" description="Gly residues" evidence="2">
    <location>
        <begin position="118"/>
        <end position="134"/>
    </location>
</feature>
<dbReference type="InterPro" id="IPR000014">
    <property type="entry name" value="PAS"/>
</dbReference>
<keyword evidence="6" id="KW-1185">Reference proteome</keyword>
<dbReference type="SUPFAM" id="SSF55785">
    <property type="entry name" value="PYP-like sensor domain (PAS domain)"/>
    <property type="match status" value="2"/>
</dbReference>
<dbReference type="InterPro" id="IPR000700">
    <property type="entry name" value="PAS-assoc_C"/>
</dbReference>
<dbReference type="NCBIfam" id="TIGR00229">
    <property type="entry name" value="sensory_box"/>
    <property type="match status" value="1"/>
</dbReference>
<dbReference type="Pfam" id="PF08447">
    <property type="entry name" value="PAS_3"/>
    <property type="match status" value="1"/>
</dbReference>
<sequence length="1011" mass="108136">MAEQLLMDKAGAARLRMIIEAGVGLGGVDLLGFALEHAVTEADGLGGMVHVRGPGGRGLLLMATSGIVRTVAQDWEEIAVDGDTAPARAVAGGTSVWMPALGGQSLSLPEVSVTQRSTGGGTERAGEGRTGGGASSADDSPLGHHPHAAAPWSPLSALPAGSGLLAVPLLTPDGVAGALSVLTVGEGQPTPQQRSAVETLAAWAALRLREPSMDWGRAEPRRPGKEPPVTRLREALEAIKVGSWEWDLATGEQLWDESTLAILGMAGQSTNQRFDTWSGLVHPDDLPWLLVEIEQAIRNQRVSGVEYRIRRPDGTTRWVSSRGRVLPGEGGRPGRMVGTVWDTTESRIARDSVSRALRHMSDAFFAVDGEWRITFLNMEAERLLGASQELLGQNLWDAFAEIGIDAVGLGLHASYRRAVDRGTPVGFVVRWPTNRRQYQMRLIPVPDGLMVYATDVTEMRSREAESVAAERVTADRNARITALAGALAEALTVQDVVNAAAERIMAPFGASGLVVHLIEADTLHVAGQVGYPETFFRDFEGMPVGDIAPLDEVHRTRTAAFIDSVEEYVERYPRMADRPAEARKASWAFLPLIVSGRSVGCCVVSFTEPRRLGGEEKALLITLSGLMAQAIERARLFDAEHVRAQELQRGLLPSELPTLCAVSTAARYVPANEGIEVGGDWYDVIPLSGARVALVIGDVMGHGLSEAATMGRLRTAVHTLADLEFPPSELLTRLNQVVNDLGDDFYATCLYAVYDPVTCTCKFGSAGHPPPAVVYPDGTTEFLDHLPDPPLGTARPPFETTEVVLPQGSLLVLYTDGLIESATRDIDRGMLHLTKALSSAAAAVREDDAAGSSPGLERLCDNVLAELLPGTQLMDDAALLVARTFAIPAASIASWTLPDGPIAASEARHHVRDQLAGWELDELAMTAELLVSELVGNAVRYGKSPIALRLLRAEGLICEVSDGSLSTPRIRNAAETDEGGRGLQLVAALAHRWGARYTATGKCIWTEQPVS</sequence>
<dbReference type="SMART" id="SM00091">
    <property type="entry name" value="PAS"/>
    <property type="match status" value="2"/>
</dbReference>
<evidence type="ECO:0000259" key="3">
    <source>
        <dbReference type="PROSITE" id="PS50112"/>
    </source>
</evidence>
<proteinExistence type="predicted"/>
<dbReference type="Gene3D" id="3.30.450.20">
    <property type="entry name" value="PAS domain"/>
    <property type="match status" value="2"/>
</dbReference>
<dbReference type="PANTHER" id="PTHR43156">
    <property type="entry name" value="STAGE II SPORULATION PROTEIN E-RELATED"/>
    <property type="match status" value="1"/>
</dbReference>
<dbReference type="SMART" id="SM00086">
    <property type="entry name" value="PAC"/>
    <property type="match status" value="1"/>
</dbReference>
<feature type="region of interest" description="Disordered" evidence="2">
    <location>
        <begin position="108"/>
        <end position="148"/>
    </location>
</feature>
<dbReference type="Proteomes" id="UP001589710">
    <property type="component" value="Unassembled WGS sequence"/>
</dbReference>
<dbReference type="Pfam" id="PF13185">
    <property type="entry name" value="GAF_2"/>
    <property type="match status" value="1"/>
</dbReference>
<gene>
    <name evidence="5" type="ORF">ACFFTL_20970</name>
</gene>
<evidence type="ECO:0000313" key="5">
    <source>
        <dbReference type="EMBL" id="MFB9574693.1"/>
    </source>
</evidence>
<dbReference type="InterPro" id="IPR036890">
    <property type="entry name" value="HATPase_C_sf"/>
</dbReference>
<evidence type="ECO:0000256" key="1">
    <source>
        <dbReference type="ARBA" id="ARBA00022801"/>
    </source>
</evidence>
<dbReference type="Gene3D" id="2.10.70.100">
    <property type="match status" value="1"/>
</dbReference>
<keyword evidence="1" id="KW-0378">Hydrolase</keyword>
<name>A0ABV5RA16_9ACTN</name>
<dbReference type="PANTHER" id="PTHR43156:SF2">
    <property type="entry name" value="STAGE II SPORULATION PROTEIN E"/>
    <property type="match status" value="1"/>
</dbReference>
<dbReference type="InterPro" id="IPR029016">
    <property type="entry name" value="GAF-like_dom_sf"/>
</dbReference>
<comment type="caution">
    <text evidence="5">The sequence shown here is derived from an EMBL/GenBank/DDBJ whole genome shotgun (WGS) entry which is preliminary data.</text>
</comment>
<reference evidence="5 6" key="1">
    <citation type="submission" date="2024-09" db="EMBL/GenBank/DDBJ databases">
        <authorList>
            <person name="Sun Q."/>
            <person name="Mori K."/>
        </authorList>
    </citation>
    <scope>NUCLEOTIDE SEQUENCE [LARGE SCALE GENOMIC DNA]</scope>
    <source>
        <strain evidence="5 6">JCM 3331</strain>
    </source>
</reference>
<dbReference type="InterPro" id="IPR035965">
    <property type="entry name" value="PAS-like_dom_sf"/>
</dbReference>
<evidence type="ECO:0000259" key="4">
    <source>
        <dbReference type="PROSITE" id="PS50113"/>
    </source>
</evidence>
<dbReference type="PROSITE" id="PS50112">
    <property type="entry name" value="PAS"/>
    <property type="match status" value="1"/>
</dbReference>
<evidence type="ECO:0000313" key="6">
    <source>
        <dbReference type="Proteomes" id="UP001589710"/>
    </source>
</evidence>
<dbReference type="SUPFAM" id="SSF81606">
    <property type="entry name" value="PP2C-like"/>
    <property type="match status" value="1"/>
</dbReference>
<feature type="domain" description="PAC" evidence="4">
    <location>
        <begin position="303"/>
        <end position="355"/>
    </location>
</feature>
<dbReference type="Pfam" id="PF07228">
    <property type="entry name" value="SpoIIE"/>
    <property type="match status" value="1"/>
</dbReference>
<dbReference type="PROSITE" id="PS50113">
    <property type="entry name" value="PAC"/>
    <property type="match status" value="1"/>
</dbReference>
<dbReference type="SMART" id="SM00331">
    <property type="entry name" value="PP2C_SIG"/>
    <property type="match status" value="1"/>
</dbReference>
<dbReference type="EMBL" id="JBHMCG010000097">
    <property type="protein sequence ID" value="MFB9574693.1"/>
    <property type="molecule type" value="Genomic_DNA"/>
</dbReference>
<evidence type="ECO:0000256" key="2">
    <source>
        <dbReference type="SAM" id="MobiDB-lite"/>
    </source>
</evidence>
<dbReference type="InterPro" id="IPR003594">
    <property type="entry name" value="HATPase_dom"/>
</dbReference>
<dbReference type="Pfam" id="PF13581">
    <property type="entry name" value="HATPase_c_2"/>
    <property type="match status" value="1"/>
</dbReference>
<dbReference type="SUPFAM" id="SSF55781">
    <property type="entry name" value="GAF domain-like"/>
    <property type="match status" value="1"/>
</dbReference>
<dbReference type="InterPro" id="IPR003018">
    <property type="entry name" value="GAF"/>
</dbReference>
<dbReference type="Gene3D" id="3.60.40.10">
    <property type="entry name" value="PPM-type phosphatase domain"/>
    <property type="match status" value="1"/>
</dbReference>
<dbReference type="InterPro" id="IPR001932">
    <property type="entry name" value="PPM-type_phosphatase-like_dom"/>
</dbReference>
<dbReference type="CDD" id="cd00130">
    <property type="entry name" value="PAS"/>
    <property type="match status" value="2"/>
</dbReference>
<dbReference type="InterPro" id="IPR013655">
    <property type="entry name" value="PAS_fold_3"/>
</dbReference>
<dbReference type="Gene3D" id="3.30.450.40">
    <property type="match status" value="1"/>
</dbReference>